<evidence type="ECO:0000313" key="2">
    <source>
        <dbReference type="EMBL" id="RIA93438.1"/>
    </source>
</evidence>
<protein>
    <submittedName>
        <fullName evidence="2">Uncharacterized protein</fullName>
    </submittedName>
</protein>
<accession>A0A397T583</accession>
<name>A0A397T583_9GLOM</name>
<gene>
    <name evidence="2" type="ORF">C1645_735549</name>
</gene>
<evidence type="ECO:0000313" key="3">
    <source>
        <dbReference type="Proteomes" id="UP000265703"/>
    </source>
</evidence>
<evidence type="ECO:0000256" key="1">
    <source>
        <dbReference type="SAM" id="Coils"/>
    </source>
</evidence>
<comment type="caution">
    <text evidence="2">The sequence shown here is derived from an EMBL/GenBank/DDBJ whole genome shotgun (WGS) entry which is preliminary data.</text>
</comment>
<dbReference type="AlphaFoldDB" id="A0A397T583"/>
<dbReference type="EMBL" id="QKYT01000104">
    <property type="protein sequence ID" value="RIA93438.1"/>
    <property type="molecule type" value="Genomic_DNA"/>
</dbReference>
<reference evidence="2 3" key="1">
    <citation type="submission" date="2018-06" db="EMBL/GenBank/DDBJ databases">
        <title>Comparative genomics reveals the genomic features of Rhizophagus irregularis, R. cerebriforme, R. diaphanum and Gigaspora rosea, and their symbiotic lifestyle signature.</title>
        <authorList>
            <person name="Morin E."/>
            <person name="San Clemente H."/>
            <person name="Chen E.C.H."/>
            <person name="De La Providencia I."/>
            <person name="Hainaut M."/>
            <person name="Kuo A."/>
            <person name="Kohler A."/>
            <person name="Murat C."/>
            <person name="Tang N."/>
            <person name="Roy S."/>
            <person name="Loubradou J."/>
            <person name="Henrissat B."/>
            <person name="Grigoriev I.V."/>
            <person name="Corradi N."/>
            <person name="Roux C."/>
            <person name="Martin F.M."/>
        </authorList>
    </citation>
    <scope>NUCLEOTIDE SEQUENCE [LARGE SCALE GENOMIC DNA]</scope>
    <source>
        <strain evidence="2 3">DAOM 227022</strain>
    </source>
</reference>
<organism evidence="2 3">
    <name type="scientific">Glomus cerebriforme</name>
    <dbReference type="NCBI Taxonomy" id="658196"/>
    <lineage>
        <taxon>Eukaryota</taxon>
        <taxon>Fungi</taxon>
        <taxon>Fungi incertae sedis</taxon>
        <taxon>Mucoromycota</taxon>
        <taxon>Glomeromycotina</taxon>
        <taxon>Glomeromycetes</taxon>
        <taxon>Glomerales</taxon>
        <taxon>Glomeraceae</taxon>
        <taxon>Glomus</taxon>
    </lineage>
</organism>
<keyword evidence="3" id="KW-1185">Reference proteome</keyword>
<sequence>MDERKKEILKEIYEIRKQIKRKGEEIEEKIFSLIEEESKLDWMRKRRKVLIKEKEKIEQKEWEEMSFMSWEDSRGENRRKEKKKEIQEEIKELKEERNERWNTKTHISHLKEKLVEVEGILDDRFMEIEEEANEIQEEIDRKYDEIKKLYL</sequence>
<feature type="coiled-coil region" evidence="1">
    <location>
        <begin position="40"/>
        <end position="99"/>
    </location>
</feature>
<keyword evidence="1" id="KW-0175">Coiled coil</keyword>
<dbReference type="Proteomes" id="UP000265703">
    <property type="component" value="Unassembled WGS sequence"/>
</dbReference>
<proteinExistence type="predicted"/>